<dbReference type="Proteomes" id="UP001219518">
    <property type="component" value="Unassembled WGS sequence"/>
</dbReference>
<gene>
    <name evidence="1" type="ORF">KUF71_010705</name>
</gene>
<reference evidence="1" key="2">
    <citation type="journal article" date="2023" name="BMC Genomics">
        <title>Pest status, molecular evolution, and epigenetic factors derived from the genome assembly of Frankliniella fusca, a thysanopteran phytovirus vector.</title>
        <authorList>
            <person name="Catto M.A."/>
            <person name="Labadie P.E."/>
            <person name="Jacobson A.L."/>
            <person name="Kennedy G.G."/>
            <person name="Srinivasan R."/>
            <person name="Hunt B.G."/>
        </authorList>
    </citation>
    <scope>NUCLEOTIDE SEQUENCE</scope>
    <source>
        <strain evidence="1">PL_HMW_Pooled</strain>
    </source>
</reference>
<accession>A0AAE1HI18</accession>
<sequence>RLRSPGHPPTLLHLCQRGFEALDIPTSTSLTSTRIITMPKRPISLSLEGFKKRQKKTKLARDPPPAPEIIEGDILQHIVKELGLDMNDLDQACAEICNSTESATGQENAQCYVQEQPSEQQQQTDAAPAELNAPDIIPITEDANDAEEENYVEPPEGMHVRPRECQWRDWHLTDSLGKHMRAGLDLRTLEPYFFFYGWEV</sequence>
<comment type="caution">
    <text evidence="1">The sequence shown here is derived from an EMBL/GenBank/DDBJ whole genome shotgun (WGS) entry which is preliminary data.</text>
</comment>
<protein>
    <submittedName>
        <fullName evidence="1">Glycine dehydrogenase (Decarboxylating) subunit 2</fullName>
    </submittedName>
</protein>
<evidence type="ECO:0000313" key="2">
    <source>
        <dbReference type="Proteomes" id="UP001219518"/>
    </source>
</evidence>
<organism evidence="1 2">
    <name type="scientific">Frankliniella fusca</name>
    <dbReference type="NCBI Taxonomy" id="407009"/>
    <lineage>
        <taxon>Eukaryota</taxon>
        <taxon>Metazoa</taxon>
        <taxon>Ecdysozoa</taxon>
        <taxon>Arthropoda</taxon>
        <taxon>Hexapoda</taxon>
        <taxon>Insecta</taxon>
        <taxon>Pterygota</taxon>
        <taxon>Neoptera</taxon>
        <taxon>Paraneoptera</taxon>
        <taxon>Thysanoptera</taxon>
        <taxon>Terebrantia</taxon>
        <taxon>Thripoidea</taxon>
        <taxon>Thripidae</taxon>
        <taxon>Frankliniella</taxon>
    </lineage>
</organism>
<reference evidence="1" key="1">
    <citation type="submission" date="2021-07" db="EMBL/GenBank/DDBJ databases">
        <authorList>
            <person name="Catto M.A."/>
            <person name="Jacobson A."/>
            <person name="Kennedy G."/>
            <person name="Labadie P."/>
            <person name="Hunt B.G."/>
            <person name="Srinivasan R."/>
        </authorList>
    </citation>
    <scope>NUCLEOTIDE SEQUENCE</scope>
    <source>
        <strain evidence="1">PL_HMW_Pooled</strain>
        <tissue evidence="1">Head</tissue>
    </source>
</reference>
<proteinExistence type="predicted"/>
<dbReference type="AlphaFoldDB" id="A0AAE1HI18"/>
<evidence type="ECO:0000313" key="1">
    <source>
        <dbReference type="EMBL" id="KAK3921533.1"/>
    </source>
</evidence>
<feature type="non-terminal residue" evidence="1">
    <location>
        <position position="1"/>
    </location>
</feature>
<dbReference type="EMBL" id="JAHWGI010001037">
    <property type="protein sequence ID" value="KAK3921533.1"/>
    <property type="molecule type" value="Genomic_DNA"/>
</dbReference>
<name>A0AAE1HI18_9NEOP</name>
<keyword evidence="2" id="KW-1185">Reference proteome</keyword>